<evidence type="ECO:0000256" key="3">
    <source>
        <dbReference type="ARBA" id="ARBA00022692"/>
    </source>
</evidence>
<proteinExistence type="predicted"/>
<dbReference type="RefSeq" id="WP_072903086.1">
    <property type="nucleotide sequence ID" value="NZ_FRAD01000007.1"/>
</dbReference>
<evidence type="ECO:0000259" key="7">
    <source>
        <dbReference type="Pfam" id="PF12698"/>
    </source>
</evidence>
<feature type="transmembrane region" description="Helical" evidence="6">
    <location>
        <begin position="365"/>
        <end position="386"/>
    </location>
</feature>
<name>A0A1M6MHA8_9CLOT</name>
<dbReference type="STRING" id="1121331.SAMN02745248_01054"/>
<dbReference type="PANTHER" id="PTHR30294">
    <property type="entry name" value="MEMBRANE COMPONENT OF ABC TRANSPORTER YHHJ-RELATED"/>
    <property type="match status" value="1"/>
</dbReference>
<evidence type="ECO:0000256" key="6">
    <source>
        <dbReference type="SAM" id="Phobius"/>
    </source>
</evidence>
<sequence length="415" mass="45634">MKQFFTVLKFELGNYLKKKSFLIGTLVLALIAAVGLSVPTIIDVFKGDNGKKNDTKVEQQADKEQYGIIDASNILGGIEGLNVIFPDKNWNNYKSLDEIKKAVDEEKIKGAVEIVSDKEFTYFVKNKGVSEDSMTEAVSSVLKKVYQKNTISKAGMDYDVIEKIYNEPIASKVQVLGKDSSNNYFYAYILIFVLYMLILVYGQTIAVAVTAEKSNRAMEILVTSTSSTSLISGKVIAGAISSLLQVGVIMASMLISYNLNSTAWNGKLDFIFKIPADIIVVFVLFGLTGYILYSFVFAALGALVSKSEEVGQSIGPLTLVFVVVFFISIMGLNMGHSMLIKVCSYIPLSSPMCIITRVAMGNMGWIEIGISYILLLGTTILVSIGASKLYRMGTLRYGNPIKLKNALKMLRHKEE</sequence>
<feature type="domain" description="ABC-2 type transporter transmembrane" evidence="7">
    <location>
        <begin position="19"/>
        <end position="386"/>
    </location>
</feature>
<feature type="transmembrane region" description="Helical" evidence="6">
    <location>
        <begin position="185"/>
        <end position="211"/>
    </location>
</feature>
<dbReference type="OrthoDB" id="9768837at2"/>
<evidence type="ECO:0000256" key="2">
    <source>
        <dbReference type="ARBA" id="ARBA00022475"/>
    </source>
</evidence>
<dbReference type="PANTHER" id="PTHR30294:SF29">
    <property type="entry name" value="MULTIDRUG ABC TRANSPORTER PERMEASE YBHS-RELATED"/>
    <property type="match status" value="1"/>
</dbReference>
<dbReference type="AlphaFoldDB" id="A0A1M6MHA8"/>
<evidence type="ECO:0000313" key="9">
    <source>
        <dbReference type="Proteomes" id="UP000183952"/>
    </source>
</evidence>
<keyword evidence="2" id="KW-1003">Cell membrane</keyword>
<accession>A0A1M6MHA8</accession>
<evidence type="ECO:0000313" key="8">
    <source>
        <dbReference type="EMBL" id="SHJ82746.1"/>
    </source>
</evidence>
<evidence type="ECO:0000256" key="4">
    <source>
        <dbReference type="ARBA" id="ARBA00022989"/>
    </source>
</evidence>
<dbReference type="InterPro" id="IPR051449">
    <property type="entry name" value="ABC-2_transporter_component"/>
</dbReference>
<feature type="transmembrane region" description="Helical" evidence="6">
    <location>
        <begin position="278"/>
        <end position="302"/>
    </location>
</feature>
<keyword evidence="4 6" id="KW-1133">Transmembrane helix</keyword>
<evidence type="ECO:0000256" key="1">
    <source>
        <dbReference type="ARBA" id="ARBA00004651"/>
    </source>
</evidence>
<protein>
    <submittedName>
        <fullName evidence="8">ABC-2 type transport system permease protein</fullName>
    </submittedName>
</protein>
<dbReference type="GO" id="GO:0140359">
    <property type="term" value="F:ABC-type transporter activity"/>
    <property type="evidence" value="ECO:0007669"/>
    <property type="project" value="InterPro"/>
</dbReference>
<reference evidence="8 9" key="1">
    <citation type="submission" date="2016-11" db="EMBL/GenBank/DDBJ databases">
        <authorList>
            <person name="Jaros S."/>
            <person name="Januszkiewicz K."/>
            <person name="Wedrychowicz H."/>
        </authorList>
    </citation>
    <scope>NUCLEOTIDE SEQUENCE [LARGE SCALE GENOMIC DNA]</scope>
    <source>
        <strain evidence="8 9">DSM 3090</strain>
    </source>
</reference>
<feature type="transmembrane region" description="Helical" evidence="6">
    <location>
        <begin position="339"/>
        <end position="359"/>
    </location>
</feature>
<dbReference type="GO" id="GO:0005886">
    <property type="term" value="C:plasma membrane"/>
    <property type="evidence" value="ECO:0007669"/>
    <property type="project" value="UniProtKB-SubCell"/>
</dbReference>
<keyword evidence="3 6" id="KW-0812">Transmembrane</keyword>
<keyword evidence="9" id="KW-1185">Reference proteome</keyword>
<dbReference type="EMBL" id="FRAD01000007">
    <property type="protein sequence ID" value="SHJ82746.1"/>
    <property type="molecule type" value="Genomic_DNA"/>
</dbReference>
<feature type="transmembrane region" description="Helical" evidence="6">
    <location>
        <begin position="314"/>
        <end position="332"/>
    </location>
</feature>
<comment type="subcellular location">
    <subcellularLocation>
        <location evidence="1">Cell membrane</location>
        <topology evidence="1">Multi-pass membrane protein</topology>
    </subcellularLocation>
</comment>
<evidence type="ECO:0000256" key="5">
    <source>
        <dbReference type="ARBA" id="ARBA00023136"/>
    </source>
</evidence>
<organism evidence="8 9">
    <name type="scientific">Hathewaya proteolytica DSM 3090</name>
    <dbReference type="NCBI Taxonomy" id="1121331"/>
    <lineage>
        <taxon>Bacteria</taxon>
        <taxon>Bacillati</taxon>
        <taxon>Bacillota</taxon>
        <taxon>Clostridia</taxon>
        <taxon>Eubacteriales</taxon>
        <taxon>Clostridiaceae</taxon>
        <taxon>Hathewaya</taxon>
    </lineage>
</organism>
<dbReference type="Proteomes" id="UP000183952">
    <property type="component" value="Unassembled WGS sequence"/>
</dbReference>
<feature type="transmembrane region" description="Helical" evidence="6">
    <location>
        <begin position="231"/>
        <end position="257"/>
    </location>
</feature>
<gene>
    <name evidence="8" type="ORF">SAMN02745248_01054</name>
</gene>
<feature type="transmembrane region" description="Helical" evidence="6">
    <location>
        <begin position="20"/>
        <end position="42"/>
    </location>
</feature>
<dbReference type="InterPro" id="IPR013525">
    <property type="entry name" value="ABC2_TM"/>
</dbReference>
<dbReference type="Pfam" id="PF12698">
    <property type="entry name" value="ABC2_membrane_3"/>
    <property type="match status" value="1"/>
</dbReference>
<keyword evidence="5 6" id="KW-0472">Membrane</keyword>